<dbReference type="InterPro" id="IPR036390">
    <property type="entry name" value="WH_DNA-bd_sf"/>
</dbReference>
<evidence type="ECO:0000313" key="6">
    <source>
        <dbReference type="Proteomes" id="UP000193200"/>
    </source>
</evidence>
<evidence type="ECO:0000259" key="4">
    <source>
        <dbReference type="PROSITE" id="PS50949"/>
    </source>
</evidence>
<dbReference type="OrthoDB" id="9789310at2"/>
<dbReference type="InParanoid" id="A0A1Y5TWJ8"/>
<dbReference type="InterPro" id="IPR008920">
    <property type="entry name" value="TF_FadR/GntR_C"/>
</dbReference>
<dbReference type="PROSITE" id="PS50949">
    <property type="entry name" value="HTH_GNTR"/>
    <property type="match status" value="1"/>
</dbReference>
<gene>
    <name evidence="5" type="primary">ydfH_6</name>
    <name evidence="5" type="ORF">OCH7691_03871</name>
</gene>
<dbReference type="AlphaFoldDB" id="A0A1Y5TWJ8"/>
<dbReference type="Gene3D" id="1.20.120.530">
    <property type="entry name" value="GntR ligand-binding domain-like"/>
    <property type="match status" value="1"/>
</dbReference>
<dbReference type="CDD" id="cd07377">
    <property type="entry name" value="WHTH_GntR"/>
    <property type="match status" value="1"/>
</dbReference>
<dbReference type="SMART" id="SM00895">
    <property type="entry name" value="FCD"/>
    <property type="match status" value="1"/>
</dbReference>
<keyword evidence="6" id="KW-1185">Reference proteome</keyword>
<dbReference type="GO" id="GO:0003677">
    <property type="term" value="F:DNA binding"/>
    <property type="evidence" value="ECO:0007669"/>
    <property type="project" value="UniProtKB-KW"/>
</dbReference>
<evidence type="ECO:0000256" key="3">
    <source>
        <dbReference type="ARBA" id="ARBA00023163"/>
    </source>
</evidence>
<dbReference type="EMBL" id="FWFR01000004">
    <property type="protein sequence ID" value="SLN75480.1"/>
    <property type="molecule type" value="Genomic_DNA"/>
</dbReference>
<name>A0A1Y5TWJ8_9PROT</name>
<dbReference type="Pfam" id="PF00392">
    <property type="entry name" value="GntR"/>
    <property type="match status" value="1"/>
</dbReference>
<dbReference type="SUPFAM" id="SSF46785">
    <property type="entry name" value="Winged helix' DNA-binding domain"/>
    <property type="match status" value="1"/>
</dbReference>
<feature type="domain" description="HTH gntR-type" evidence="4">
    <location>
        <begin position="7"/>
        <end position="74"/>
    </location>
</feature>
<dbReference type="Gene3D" id="1.10.10.10">
    <property type="entry name" value="Winged helix-like DNA-binding domain superfamily/Winged helix DNA-binding domain"/>
    <property type="match status" value="1"/>
</dbReference>
<dbReference type="InterPro" id="IPR011711">
    <property type="entry name" value="GntR_C"/>
</dbReference>
<reference evidence="5 6" key="1">
    <citation type="submission" date="2017-03" db="EMBL/GenBank/DDBJ databases">
        <authorList>
            <person name="Afonso C.L."/>
            <person name="Miller P.J."/>
            <person name="Scott M.A."/>
            <person name="Spackman E."/>
            <person name="Goraichik I."/>
            <person name="Dimitrov K.M."/>
            <person name="Suarez D.L."/>
            <person name="Swayne D.E."/>
        </authorList>
    </citation>
    <scope>NUCLEOTIDE SEQUENCE [LARGE SCALE GENOMIC DNA]</scope>
    <source>
        <strain evidence="5 6">CECT 7691</strain>
    </source>
</reference>
<evidence type="ECO:0000256" key="2">
    <source>
        <dbReference type="ARBA" id="ARBA00023125"/>
    </source>
</evidence>
<dbReference type="SMART" id="SM00345">
    <property type="entry name" value="HTH_GNTR"/>
    <property type="match status" value="1"/>
</dbReference>
<dbReference type="RefSeq" id="WP_085885214.1">
    <property type="nucleotide sequence ID" value="NZ_FWFR01000004.1"/>
</dbReference>
<dbReference type="PANTHER" id="PTHR43537:SF49">
    <property type="entry name" value="TRANSCRIPTIONAL REGULATORY PROTEIN"/>
    <property type="match status" value="1"/>
</dbReference>
<evidence type="ECO:0000256" key="1">
    <source>
        <dbReference type="ARBA" id="ARBA00023015"/>
    </source>
</evidence>
<dbReference type="SUPFAM" id="SSF48008">
    <property type="entry name" value="GntR ligand-binding domain-like"/>
    <property type="match status" value="1"/>
</dbReference>
<keyword evidence="1" id="KW-0805">Transcription regulation</keyword>
<keyword evidence="2" id="KW-0238">DNA-binding</keyword>
<keyword evidence="3" id="KW-0804">Transcription</keyword>
<dbReference type="Proteomes" id="UP000193200">
    <property type="component" value="Unassembled WGS sequence"/>
</dbReference>
<sequence>MKGRATATRADDLRRALEREILSGELAPGMRLDEQTLAIRHKVSRTPVREALRQLASSGLVEMRSRQTPIVATLTIPKLIQMFEVMAELEGLCTRLATRRMTVPQRKALLDIHKRLIAALEKNEPAKFYEINREFHHLIYEAAESEFLAEQTNQIRNRVGPYRRHVTYRPGRMAATIHEHQLVIDAILAGDAEAAGKAMRDHVNLLGENLTDFIASLPIEVTAPQKVG</sequence>
<dbReference type="InterPro" id="IPR036388">
    <property type="entry name" value="WH-like_DNA-bd_sf"/>
</dbReference>
<dbReference type="InterPro" id="IPR000524">
    <property type="entry name" value="Tscrpt_reg_HTH_GntR"/>
</dbReference>
<dbReference type="Pfam" id="PF07729">
    <property type="entry name" value="FCD"/>
    <property type="match status" value="1"/>
</dbReference>
<accession>A0A1Y5TWJ8</accession>
<dbReference type="PANTHER" id="PTHR43537">
    <property type="entry name" value="TRANSCRIPTIONAL REGULATOR, GNTR FAMILY"/>
    <property type="match status" value="1"/>
</dbReference>
<organism evidence="5 6">
    <name type="scientific">Oceanibacterium hippocampi</name>
    <dbReference type="NCBI Taxonomy" id="745714"/>
    <lineage>
        <taxon>Bacteria</taxon>
        <taxon>Pseudomonadati</taxon>
        <taxon>Pseudomonadota</taxon>
        <taxon>Alphaproteobacteria</taxon>
        <taxon>Sneathiellales</taxon>
        <taxon>Sneathiellaceae</taxon>
        <taxon>Oceanibacterium</taxon>
    </lineage>
</organism>
<dbReference type="GO" id="GO:0003700">
    <property type="term" value="F:DNA-binding transcription factor activity"/>
    <property type="evidence" value="ECO:0007669"/>
    <property type="project" value="InterPro"/>
</dbReference>
<protein>
    <submittedName>
        <fullName evidence="5">Putative HTH-type transcriptional regulator YdfH</fullName>
    </submittedName>
</protein>
<proteinExistence type="predicted"/>
<evidence type="ECO:0000313" key="5">
    <source>
        <dbReference type="EMBL" id="SLN75480.1"/>
    </source>
</evidence>